<evidence type="ECO:0000256" key="2">
    <source>
        <dbReference type="SAM" id="MobiDB-lite"/>
    </source>
</evidence>
<feature type="region of interest" description="Disordered" evidence="2">
    <location>
        <begin position="95"/>
        <end position="143"/>
    </location>
</feature>
<gene>
    <name evidence="3" type="ORF">F2Q69_00047836</name>
</gene>
<feature type="compositionally biased region" description="Basic and acidic residues" evidence="2">
    <location>
        <begin position="95"/>
        <end position="109"/>
    </location>
</feature>
<keyword evidence="1" id="KW-0175">Coiled coil</keyword>
<dbReference type="EMBL" id="QGKX02001347">
    <property type="protein sequence ID" value="KAF3526803.1"/>
    <property type="molecule type" value="Genomic_DNA"/>
</dbReference>
<feature type="region of interest" description="Disordered" evidence="2">
    <location>
        <begin position="409"/>
        <end position="430"/>
    </location>
</feature>
<protein>
    <submittedName>
        <fullName evidence="3">Uncharacterized protein</fullName>
    </submittedName>
</protein>
<organism evidence="3 4">
    <name type="scientific">Brassica cretica</name>
    <name type="common">Mustard</name>
    <dbReference type="NCBI Taxonomy" id="69181"/>
    <lineage>
        <taxon>Eukaryota</taxon>
        <taxon>Viridiplantae</taxon>
        <taxon>Streptophyta</taxon>
        <taxon>Embryophyta</taxon>
        <taxon>Tracheophyta</taxon>
        <taxon>Spermatophyta</taxon>
        <taxon>Magnoliopsida</taxon>
        <taxon>eudicotyledons</taxon>
        <taxon>Gunneridae</taxon>
        <taxon>Pentapetalae</taxon>
        <taxon>rosids</taxon>
        <taxon>malvids</taxon>
        <taxon>Brassicales</taxon>
        <taxon>Brassicaceae</taxon>
        <taxon>Brassiceae</taxon>
        <taxon>Brassica</taxon>
    </lineage>
</organism>
<sequence>MTSWPSIDIQPHQRYQKRASTDTAYYKSIDTAVNRAQEGDYSIGSWADEHHHKSFAVETATYAPGADNLRDSFTDEELLNMQKRDGKDQVQAEVAWERTRTSHPIDRAIRPSIDTLHQQSNDNNNETPIDNHPTPNTTVSEKDKFDNQFLTPNEFGIFRHPDVYAKAIDGRTLHVSRENIADIFQTADGADNLFMHHRNNPEQKATKEFYDTAGGIDNSFIQKSLHPTQTSIDIAVPTSVAKQPKFGRRAYDLYGNRKFYWEVKNEYGVYRDDRRYARDLDGNTIRFHNRDIRILLERASRDEPSYICLPEHTNMFTQTKLVPEIYTKNEINDMFYGLCGEHEKNKEAFQMKLNGVYYPLNDSISWLTTCMEEMKQDIARIQHAADVARPPSIDRRRLPSIDRYNHTSIDNHMSASINDNPPHPHTKKSQKNFHTIEEIDQLVEEIYRALETTEERLDGRCDDIYFLMDLSISALISKIEAIQRELVEIQSYIARRPEASLSIDRRNNISTDIHHRTSVDDATNRGRLVPKMTSDMSDTHYYGEDISADTYATLRRHQFNLENLEERLQRMENTTVTMKEKWRRGDEAMRDFTDSTKDTKVENLSTIHSC</sequence>
<feature type="compositionally biased region" description="Polar residues" evidence="2">
    <location>
        <begin position="409"/>
        <end position="419"/>
    </location>
</feature>
<accession>A0A8S9PSG7</accession>
<proteinExistence type="predicted"/>
<evidence type="ECO:0000313" key="4">
    <source>
        <dbReference type="Proteomes" id="UP000712600"/>
    </source>
</evidence>
<evidence type="ECO:0000313" key="3">
    <source>
        <dbReference type="EMBL" id="KAF3526803.1"/>
    </source>
</evidence>
<comment type="caution">
    <text evidence="3">The sequence shown here is derived from an EMBL/GenBank/DDBJ whole genome shotgun (WGS) entry which is preliminary data.</text>
</comment>
<name>A0A8S9PSG7_BRACR</name>
<feature type="coiled-coil region" evidence="1">
    <location>
        <begin position="554"/>
        <end position="581"/>
    </location>
</feature>
<feature type="compositionally biased region" description="Polar residues" evidence="2">
    <location>
        <begin position="115"/>
        <end position="139"/>
    </location>
</feature>
<dbReference type="Proteomes" id="UP000712600">
    <property type="component" value="Unassembled WGS sequence"/>
</dbReference>
<reference evidence="3" key="1">
    <citation type="submission" date="2019-12" db="EMBL/GenBank/DDBJ databases">
        <title>Genome sequencing and annotation of Brassica cretica.</title>
        <authorList>
            <person name="Studholme D.J."/>
            <person name="Sarris P."/>
        </authorList>
    </citation>
    <scope>NUCLEOTIDE SEQUENCE</scope>
    <source>
        <strain evidence="3">PFS-109/04</strain>
        <tissue evidence="3">Leaf</tissue>
    </source>
</reference>
<evidence type="ECO:0000256" key="1">
    <source>
        <dbReference type="SAM" id="Coils"/>
    </source>
</evidence>
<dbReference type="AlphaFoldDB" id="A0A8S9PSG7"/>